<evidence type="ECO:0000313" key="7">
    <source>
        <dbReference type="Proteomes" id="UP000705508"/>
    </source>
</evidence>
<name>A0A938X920_9CLOT</name>
<reference evidence="6" key="2">
    <citation type="journal article" date="2021" name="Sci. Rep.">
        <title>The distribution of antibiotic resistance genes in chicken gut microbiota commensals.</title>
        <authorList>
            <person name="Juricova H."/>
            <person name="Matiasovicova J."/>
            <person name="Kubasova T."/>
            <person name="Cejkova D."/>
            <person name="Rychlik I."/>
        </authorList>
    </citation>
    <scope>NUCLEOTIDE SEQUENCE</scope>
    <source>
        <strain evidence="6">An582</strain>
    </source>
</reference>
<dbReference type="EC" id="4.3.1.18" evidence="4"/>
<dbReference type="InterPro" id="IPR011780">
    <property type="entry name" value="D_Ser_am_lyase"/>
</dbReference>
<dbReference type="NCBIfam" id="NF002823">
    <property type="entry name" value="PRK02991.1"/>
    <property type="match status" value="1"/>
</dbReference>
<accession>A0A938X920</accession>
<proteinExistence type="inferred from homology"/>
<keyword evidence="3 4" id="KW-0456">Lyase</keyword>
<dbReference type="GO" id="GO:0008721">
    <property type="term" value="F:D-serine ammonia-lyase activity"/>
    <property type="evidence" value="ECO:0007669"/>
    <property type="project" value="UniProtKB-EC"/>
</dbReference>
<feature type="domain" description="Tryptophan synthase beta chain-like PALP" evidence="5">
    <location>
        <begin position="74"/>
        <end position="395"/>
    </location>
</feature>
<evidence type="ECO:0000259" key="5">
    <source>
        <dbReference type="Pfam" id="PF00291"/>
    </source>
</evidence>
<organism evidence="6 7">
    <name type="scientific">Mordavella massiliensis</name>
    <dbReference type="NCBI Taxonomy" id="1871024"/>
    <lineage>
        <taxon>Bacteria</taxon>
        <taxon>Bacillati</taxon>
        <taxon>Bacillota</taxon>
        <taxon>Clostridia</taxon>
        <taxon>Eubacteriales</taxon>
        <taxon>Clostridiaceae</taxon>
        <taxon>Mordavella</taxon>
    </lineage>
</organism>
<dbReference type="PANTHER" id="PTHR48078:SF9">
    <property type="entry name" value="D-SERINE DEHYDRATASE"/>
    <property type="match status" value="1"/>
</dbReference>
<dbReference type="Proteomes" id="UP000705508">
    <property type="component" value="Unassembled WGS sequence"/>
</dbReference>
<comment type="cofactor">
    <cofactor evidence="1 4">
        <name>pyridoxal 5'-phosphate</name>
        <dbReference type="ChEBI" id="CHEBI:597326"/>
    </cofactor>
</comment>
<protein>
    <recommendedName>
        <fullName evidence="4">Probable D-serine dehydratase</fullName>
        <ecNumber evidence="4">4.3.1.18</ecNumber>
    </recommendedName>
    <alternativeName>
        <fullName evidence="4">D-serine deaminase</fullName>
        <shortName evidence="4">DSD</shortName>
    </alternativeName>
</protein>
<dbReference type="InterPro" id="IPR050147">
    <property type="entry name" value="Ser/Thr_Dehydratase"/>
</dbReference>
<dbReference type="GO" id="GO:0009097">
    <property type="term" value="P:isoleucine biosynthetic process"/>
    <property type="evidence" value="ECO:0007669"/>
    <property type="project" value="TreeGrafter"/>
</dbReference>
<evidence type="ECO:0000256" key="1">
    <source>
        <dbReference type="ARBA" id="ARBA00001933"/>
    </source>
</evidence>
<sequence length="443" mass="48372">MIDMEKLEREVPVTGSLRRAEEVSWINPRLERAKDALEKIRLTMKDVEEADARLRRFAPFIAKAFPGTESAGGIIESPLREIPRMKEALNRAHGARLQGRLLLKMDSELAVAGSVKARGGIYEILEHAENLALQEGVIREGENYEAFAEPRMRAFFSNYAVHVGSTGNLGLSIGIISAALGFRVSVHMSQDAKQWKKDLLRSKGVRVVEYAGDYGEAVKNGRAEAQKDPKGYFVDDENSVSLFLGYAVAALRLRRQLEEADVPVDEEHPLFVCIPCGVGGAPGGITFGLKLVYGDSAHVFYAEPVQACCMLLGIATGLHDGICVQDIGLTGLTEADGLAVGRPSKFVGKTVEHLLAGEFTVEDDALYSYMKELLDTEGFFIEPSSCAAFAGPERIEREEVCRAYTEAHGLADRMGQASHIVWATGGSLVPQSVREEFLGRAPE</sequence>
<dbReference type="EMBL" id="JACJKS010000001">
    <property type="protein sequence ID" value="MBM6947133.1"/>
    <property type="molecule type" value="Genomic_DNA"/>
</dbReference>
<evidence type="ECO:0000256" key="3">
    <source>
        <dbReference type="ARBA" id="ARBA00023239"/>
    </source>
</evidence>
<evidence type="ECO:0000256" key="2">
    <source>
        <dbReference type="ARBA" id="ARBA00022898"/>
    </source>
</evidence>
<evidence type="ECO:0000313" key="6">
    <source>
        <dbReference type="EMBL" id="MBM6947133.1"/>
    </source>
</evidence>
<comment type="catalytic activity">
    <reaction evidence="4">
        <text>D-serine = pyruvate + NH4(+)</text>
        <dbReference type="Rhea" id="RHEA:13977"/>
        <dbReference type="ChEBI" id="CHEBI:15361"/>
        <dbReference type="ChEBI" id="CHEBI:28938"/>
        <dbReference type="ChEBI" id="CHEBI:35247"/>
        <dbReference type="EC" id="4.3.1.18"/>
    </reaction>
</comment>
<dbReference type="RefSeq" id="WP_204905191.1">
    <property type="nucleotide sequence ID" value="NZ_JACJKS010000001.1"/>
</dbReference>
<dbReference type="InterPro" id="IPR001926">
    <property type="entry name" value="TrpB-like_PALP"/>
</dbReference>
<dbReference type="InterPro" id="IPR036052">
    <property type="entry name" value="TrpB-like_PALP_sf"/>
</dbReference>
<keyword evidence="2 4" id="KW-0663">Pyridoxal phosphate</keyword>
<dbReference type="HAMAP" id="MF_01030">
    <property type="entry name" value="D_Ser_dehydrat"/>
    <property type="match status" value="1"/>
</dbReference>
<dbReference type="GO" id="GO:0030170">
    <property type="term" value="F:pyridoxal phosphate binding"/>
    <property type="evidence" value="ECO:0007669"/>
    <property type="project" value="InterPro"/>
</dbReference>
<evidence type="ECO:0000256" key="4">
    <source>
        <dbReference type="HAMAP-Rule" id="MF_01030"/>
    </source>
</evidence>
<dbReference type="NCBIfam" id="TIGR02035">
    <property type="entry name" value="D_Ser_am_lyase"/>
    <property type="match status" value="1"/>
</dbReference>
<comment type="caution">
    <text evidence="6">The sequence shown here is derived from an EMBL/GenBank/DDBJ whole genome shotgun (WGS) entry which is preliminary data.</text>
</comment>
<dbReference type="GO" id="GO:0016836">
    <property type="term" value="F:hydro-lyase activity"/>
    <property type="evidence" value="ECO:0007669"/>
    <property type="project" value="UniProtKB-UniRule"/>
</dbReference>
<dbReference type="Pfam" id="PF00291">
    <property type="entry name" value="PALP"/>
    <property type="match status" value="1"/>
</dbReference>
<reference evidence="6" key="1">
    <citation type="submission" date="2020-08" db="EMBL/GenBank/DDBJ databases">
        <authorList>
            <person name="Cejkova D."/>
            <person name="Kubasova T."/>
            <person name="Jahodarova E."/>
            <person name="Rychlik I."/>
        </authorList>
    </citation>
    <scope>NUCLEOTIDE SEQUENCE</scope>
    <source>
        <strain evidence="6">An582</strain>
    </source>
</reference>
<dbReference type="SUPFAM" id="SSF53686">
    <property type="entry name" value="Tryptophan synthase beta subunit-like PLP-dependent enzymes"/>
    <property type="match status" value="1"/>
</dbReference>
<dbReference type="PANTHER" id="PTHR48078">
    <property type="entry name" value="THREONINE DEHYDRATASE, MITOCHONDRIAL-RELATED"/>
    <property type="match status" value="1"/>
</dbReference>
<feature type="modified residue" description="N6-(pyridoxal phosphate)lysine" evidence="4">
    <location>
        <position position="116"/>
    </location>
</feature>
<dbReference type="AlphaFoldDB" id="A0A938X920"/>
<dbReference type="Gene3D" id="3.40.50.1100">
    <property type="match status" value="2"/>
</dbReference>
<dbReference type="GO" id="GO:0036088">
    <property type="term" value="P:D-serine catabolic process"/>
    <property type="evidence" value="ECO:0007669"/>
    <property type="project" value="TreeGrafter"/>
</dbReference>
<comment type="similarity">
    <text evidence="4">Belongs to the serine/threonine dehydratase family. DsdA subfamily.</text>
</comment>
<gene>
    <name evidence="4" type="primary">dsdA</name>
    <name evidence="6" type="ORF">H6A20_00450</name>
</gene>